<sequence length="391" mass="44693">MLSQAEFLIVVLLTIYFFLYKCRDDNSESLKVCLFSYNPEPGICKYAVSAPSALMTKILNQDPTAIKENLRVSVQVFRKVISLMPHKRSGWDREIELSVFLYWIAAGTSYRVAGVSFDIPRATVKRICHKMLAFVLDVLMMQVIKYPNADELVEIARGFCSRANSGIFERAVGAIDGSHVKIKCPPSLHDQYINRKLDYSIQCQAVCDSKHKFLDICVGYPGSVHDTRVMYNSPLYYRRLYPPPGYYLLGDSGYPCSIHPIAIITPFKETGRQRLTPMQRKFNNLHSKARNIVECAFGQMKNRWRSIFYKTLELRIDNCVRVIVACCVLHNICIDENDIMEAESIIEDHEELEGNAAAFQEGEFQPVRDTGEGIAFRLQLLQQIMGPRMED</sequence>
<evidence type="ECO:0000256" key="6">
    <source>
        <dbReference type="ARBA" id="ARBA00022801"/>
    </source>
</evidence>
<name>A0ABM1ZEB5_AEDAL</name>
<feature type="signal peptide" evidence="8">
    <location>
        <begin position="1"/>
        <end position="24"/>
    </location>
</feature>
<evidence type="ECO:0000256" key="3">
    <source>
        <dbReference type="ARBA" id="ARBA00006958"/>
    </source>
</evidence>
<comment type="similarity">
    <text evidence="3">Belongs to the HARBI1 family.</text>
</comment>
<dbReference type="PANTHER" id="PTHR22930:SF206">
    <property type="entry name" value="NUCLEASE HARBI1"/>
    <property type="match status" value="1"/>
</dbReference>
<evidence type="ECO:0000259" key="9">
    <source>
        <dbReference type="Pfam" id="PF13359"/>
    </source>
</evidence>
<accession>A0ABM1ZEB5</accession>
<evidence type="ECO:0000313" key="10">
    <source>
        <dbReference type="EnsemblMetazoa" id="AALFPA23_017630.P25831"/>
    </source>
</evidence>
<evidence type="ECO:0000256" key="4">
    <source>
        <dbReference type="ARBA" id="ARBA00022722"/>
    </source>
</evidence>
<dbReference type="EnsemblMetazoa" id="AALFPA23_017630.R25831">
    <property type="protein sequence ID" value="AALFPA23_017630.P25831"/>
    <property type="gene ID" value="AALFPA23_017630"/>
</dbReference>
<keyword evidence="6" id="KW-0378">Hydrolase</keyword>
<evidence type="ECO:0000256" key="2">
    <source>
        <dbReference type="ARBA" id="ARBA00004123"/>
    </source>
</evidence>
<evidence type="ECO:0000313" key="11">
    <source>
        <dbReference type="Proteomes" id="UP000069940"/>
    </source>
</evidence>
<keyword evidence="5" id="KW-0479">Metal-binding</keyword>
<proteinExistence type="inferred from homology"/>
<protein>
    <recommendedName>
        <fullName evidence="9">DDE Tnp4 domain-containing protein</fullName>
    </recommendedName>
</protein>
<evidence type="ECO:0000256" key="1">
    <source>
        <dbReference type="ARBA" id="ARBA00001968"/>
    </source>
</evidence>
<keyword evidence="8" id="KW-0732">Signal</keyword>
<feature type="chain" id="PRO_5045821577" description="DDE Tnp4 domain-containing protein" evidence="8">
    <location>
        <begin position="25"/>
        <end position="391"/>
    </location>
</feature>
<organism evidence="10 11">
    <name type="scientific">Aedes albopictus</name>
    <name type="common">Asian tiger mosquito</name>
    <name type="synonym">Stegomyia albopicta</name>
    <dbReference type="NCBI Taxonomy" id="7160"/>
    <lineage>
        <taxon>Eukaryota</taxon>
        <taxon>Metazoa</taxon>
        <taxon>Ecdysozoa</taxon>
        <taxon>Arthropoda</taxon>
        <taxon>Hexapoda</taxon>
        <taxon>Insecta</taxon>
        <taxon>Pterygota</taxon>
        <taxon>Neoptera</taxon>
        <taxon>Endopterygota</taxon>
        <taxon>Diptera</taxon>
        <taxon>Nematocera</taxon>
        <taxon>Culicoidea</taxon>
        <taxon>Culicidae</taxon>
        <taxon>Culicinae</taxon>
        <taxon>Aedini</taxon>
        <taxon>Aedes</taxon>
        <taxon>Stegomyia</taxon>
    </lineage>
</organism>
<dbReference type="RefSeq" id="XP_029708234.1">
    <property type="nucleotide sequence ID" value="XM_029852374.2"/>
</dbReference>
<evidence type="ECO:0000256" key="7">
    <source>
        <dbReference type="ARBA" id="ARBA00023242"/>
    </source>
</evidence>
<reference evidence="11" key="1">
    <citation type="journal article" date="2015" name="Proc. Natl. Acad. Sci. U.S.A.">
        <title>Genome sequence of the Asian Tiger mosquito, Aedes albopictus, reveals insights into its biology, genetics, and evolution.</title>
        <authorList>
            <person name="Chen X.G."/>
            <person name="Jiang X."/>
            <person name="Gu J."/>
            <person name="Xu M."/>
            <person name="Wu Y."/>
            <person name="Deng Y."/>
            <person name="Zhang C."/>
            <person name="Bonizzoni M."/>
            <person name="Dermauw W."/>
            <person name="Vontas J."/>
            <person name="Armbruster P."/>
            <person name="Huang X."/>
            <person name="Yang Y."/>
            <person name="Zhang H."/>
            <person name="He W."/>
            <person name="Peng H."/>
            <person name="Liu Y."/>
            <person name="Wu K."/>
            <person name="Chen J."/>
            <person name="Lirakis M."/>
            <person name="Topalis P."/>
            <person name="Van Leeuwen T."/>
            <person name="Hall A.B."/>
            <person name="Jiang X."/>
            <person name="Thorpe C."/>
            <person name="Mueller R.L."/>
            <person name="Sun C."/>
            <person name="Waterhouse R.M."/>
            <person name="Yan G."/>
            <person name="Tu Z.J."/>
            <person name="Fang X."/>
            <person name="James A.A."/>
        </authorList>
    </citation>
    <scope>NUCLEOTIDE SEQUENCE [LARGE SCALE GENOMIC DNA]</scope>
    <source>
        <strain evidence="11">Foshan</strain>
    </source>
</reference>
<dbReference type="InterPro" id="IPR027806">
    <property type="entry name" value="HARBI1_dom"/>
</dbReference>
<comment type="subcellular location">
    <subcellularLocation>
        <location evidence="2">Nucleus</location>
    </subcellularLocation>
</comment>
<dbReference type="PANTHER" id="PTHR22930">
    <property type="match status" value="1"/>
</dbReference>
<keyword evidence="7" id="KW-0539">Nucleus</keyword>
<reference evidence="10" key="2">
    <citation type="submission" date="2025-05" db="UniProtKB">
        <authorList>
            <consortium name="EnsemblMetazoa"/>
        </authorList>
    </citation>
    <scope>IDENTIFICATION</scope>
    <source>
        <strain evidence="10">Foshan</strain>
    </source>
</reference>
<feature type="domain" description="DDE Tnp4" evidence="9">
    <location>
        <begin position="175"/>
        <end position="331"/>
    </location>
</feature>
<keyword evidence="4" id="KW-0540">Nuclease</keyword>
<dbReference type="GeneID" id="115254698"/>
<dbReference type="Proteomes" id="UP000069940">
    <property type="component" value="Unassembled WGS sequence"/>
</dbReference>
<comment type="cofactor">
    <cofactor evidence="1">
        <name>a divalent metal cation</name>
        <dbReference type="ChEBI" id="CHEBI:60240"/>
    </cofactor>
</comment>
<dbReference type="Pfam" id="PF13359">
    <property type="entry name" value="DDE_Tnp_4"/>
    <property type="match status" value="1"/>
</dbReference>
<evidence type="ECO:0000256" key="8">
    <source>
        <dbReference type="SAM" id="SignalP"/>
    </source>
</evidence>
<evidence type="ECO:0000256" key="5">
    <source>
        <dbReference type="ARBA" id="ARBA00022723"/>
    </source>
</evidence>
<keyword evidence="11" id="KW-1185">Reference proteome</keyword>
<dbReference type="InterPro" id="IPR045249">
    <property type="entry name" value="HARBI1-like"/>
</dbReference>